<reference evidence="1" key="2">
    <citation type="journal article" date="2015" name="Fish Shellfish Immunol.">
        <title>Early steps in the European eel (Anguilla anguilla)-Vibrio vulnificus interaction in the gills: Role of the RtxA13 toxin.</title>
        <authorList>
            <person name="Callol A."/>
            <person name="Pajuelo D."/>
            <person name="Ebbesson L."/>
            <person name="Teles M."/>
            <person name="MacKenzie S."/>
            <person name="Amaro C."/>
        </authorList>
    </citation>
    <scope>NUCLEOTIDE SEQUENCE</scope>
</reference>
<sequence length="44" mass="5029">MHTLHTLHTLHTRQTQAVMDSSRFNRLGNNYGSLNHTVRVLGGR</sequence>
<proteinExistence type="predicted"/>
<evidence type="ECO:0000313" key="1">
    <source>
        <dbReference type="EMBL" id="JAH70272.1"/>
    </source>
</evidence>
<name>A0A0E9UWU7_ANGAN</name>
<dbReference type="AlphaFoldDB" id="A0A0E9UWU7"/>
<reference evidence="1" key="1">
    <citation type="submission" date="2014-11" db="EMBL/GenBank/DDBJ databases">
        <authorList>
            <person name="Amaro Gonzalez C."/>
        </authorList>
    </citation>
    <scope>NUCLEOTIDE SEQUENCE</scope>
</reference>
<dbReference type="EMBL" id="GBXM01038305">
    <property type="protein sequence ID" value="JAH70272.1"/>
    <property type="molecule type" value="Transcribed_RNA"/>
</dbReference>
<organism evidence="1">
    <name type="scientific">Anguilla anguilla</name>
    <name type="common">European freshwater eel</name>
    <name type="synonym">Muraena anguilla</name>
    <dbReference type="NCBI Taxonomy" id="7936"/>
    <lineage>
        <taxon>Eukaryota</taxon>
        <taxon>Metazoa</taxon>
        <taxon>Chordata</taxon>
        <taxon>Craniata</taxon>
        <taxon>Vertebrata</taxon>
        <taxon>Euteleostomi</taxon>
        <taxon>Actinopterygii</taxon>
        <taxon>Neopterygii</taxon>
        <taxon>Teleostei</taxon>
        <taxon>Anguilliformes</taxon>
        <taxon>Anguillidae</taxon>
        <taxon>Anguilla</taxon>
    </lineage>
</organism>
<accession>A0A0E9UWU7</accession>
<protein>
    <submittedName>
        <fullName evidence="1">Uncharacterized protein</fullName>
    </submittedName>
</protein>